<reference evidence="3" key="1">
    <citation type="submission" date="2016-08" db="EMBL/GenBank/DDBJ databases">
        <authorList>
            <person name="Merda D."/>
            <person name="Briand M."/>
            <person name="Taghouti G."/>
            <person name="Carrere S."/>
            <person name="Gouzy J."/>
            <person name="Portier P."/>
            <person name="Jacques M.-A."/>
            <person name="Fischer-Le Saux M."/>
        </authorList>
    </citation>
    <scope>NUCLEOTIDE SEQUENCE [LARGE SCALE GENOMIC DNA]</scope>
    <source>
        <strain evidence="3">CFBP1156</strain>
    </source>
</reference>
<evidence type="ECO:0000313" key="3">
    <source>
        <dbReference type="Proteomes" id="UP000238261"/>
    </source>
</evidence>
<dbReference type="Proteomes" id="UP000238261">
    <property type="component" value="Unassembled WGS sequence"/>
</dbReference>
<evidence type="ECO:0000256" key="1">
    <source>
        <dbReference type="SAM" id="Phobius"/>
    </source>
</evidence>
<keyword evidence="1" id="KW-0472">Membrane</keyword>
<keyword evidence="3" id="KW-1185">Reference proteome</keyword>
<accession>A0A2S7EZP5</accession>
<sequence>MLHSINMKFLDGHALIVPIACVVRHSGGKPNWAMLVAILAAITIARGIQAVFGLPEHAFPVLCGAFVGLCILLAMSLSTRCAASGKLCGNAG</sequence>
<dbReference type="AlphaFoldDB" id="A0A2S7EZP5"/>
<keyword evidence="1" id="KW-1133">Transmembrane helix</keyword>
<feature type="transmembrane region" description="Helical" evidence="1">
    <location>
        <begin position="32"/>
        <end position="52"/>
    </location>
</feature>
<proteinExistence type="predicted"/>
<gene>
    <name evidence="2" type="ORF">XhyaCFBP1156_04480</name>
</gene>
<feature type="transmembrane region" description="Helical" evidence="1">
    <location>
        <begin position="58"/>
        <end position="77"/>
    </location>
</feature>
<dbReference type="OrthoDB" id="9940202at2"/>
<keyword evidence="1" id="KW-0812">Transmembrane</keyword>
<organism evidence="2 3">
    <name type="scientific">Xanthomonas hyacinthi</name>
    <dbReference type="NCBI Taxonomy" id="56455"/>
    <lineage>
        <taxon>Bacteria</taxon>
        <taxon>Pseudomonadati</taxon>
        <taxon>Pseudomonadota</taxon>
        <taxon>Gammaproteobacteria</taxon>
        <taxon>Lysobacterales</taxon>
        <taxon>Lysobacteraceae</taxon>
        <taxon>Xanthomonas</taxon>
    </lineage>
</organism>
<protein>
    <submittedName>
        <fullName evidence="2">Uncharacterized protein</fullName>
    </submittedName>
</protein>
<dbReference type="EMBL" id="MDEG01000003">
    <property type="protein sequence ID" value="PPU98655.1"/>
    <property type="molecule type" value="Genomic_DNA"/>
</dbReference>
<evidence type="ECO:0000313" key="2">
    <source>
        <dbReference type="EMBL" id="PPU98655.1"/>
    </source>
</evidence>
<comment type="caution">
    <text evidence="2">The sequence shown here is derived from an EMBL/GenBank/DDBJ whole genome shotgun (WGS) entry which is preliminary data.</text>
</comment>
<name>A0A2S7EZP5_9XANT</name>
<dbReference type="RefSeq" id="WP_046977944.1">
    <property type="nucleotide sequence ID" value="NZ_JBHRWS010000001.1"/>
</dbReference>